<organism evidence="6 7">
    <name type="scientific">Wenjunlia tyrosinilytica</name>
    <dbReference type="NCBI Taxonomy" id="1544741"/>
    <lineage>
        <taxon>Bacteria</taxon>
        <taxon>Bacillati</taxon>
        <taxon>Actinomycetota</taxon>
        <taxon>Actinomycetes</taxon>
        <taxon>Kitasatosporales</taxon>
        <taxon>Streptomycetaceae</taxon>
        <taxon>Wenjunlia</taxon>
    </lineage>
</organism>
<keyword evidence="7" id="KW-1185">Reference proteome</keyword>
<keyword evidence="3" id="KW-0804">Transcription</keyword>
<dbReference type="InterPro" id="IPR009057">
    <property type="entry name" value="Homeodomain-like_sf"/>
</dbReference>
<dbReference type="PANTHER" id="PTHR30055">
    <property type="entry name" value="HTH-TYPE TRANSCRIPTIONAL REGULATOR RUTR"/>
    <property type="match status" value="1"/>
</dbReference>
<dbReference type="Pfam" id="PF21351">
    <property type="entry name" value="TetR_C_41"/>
    <property type="match status" value="1"/>
</dbReference>
<dbReference type="Pfam" id="PF00440">
    <property type="entry name" value="TetR_N"/>
    <property type="match status" value="1"/>
</dbReference>
<proteinExistence type="predicted"/>
<dbReference type="PROSITE" id="PS50977">
    <property type="entry name" value="HTH_TETR_2"/>
    <property type="match status" value="1"/>
</dbReference>
<evidence type="ECO:0000256" key="4">
    <source>
        <dbReference type="PROSITE-ProRule" id="PRU00335"/>
    </source>
</evidence>
<reference evidence="6" key="1">
    <citation type="journal article" date="2014" name="Int. J. Syst. Evol. Microbiol.">
        <title>Complete genome sequence of Corynebacterium casei LMG S-19264T (=DSM 44701T), isolated from a smear-ripened cheese.</title>
        <authorList>
            <consortium name="US DOE Joint Genome Institute (JGI-PGF)"/>
            <person name="Walter F."/>
            <person name="Albersmeier A."/>
            <person name="Kalinowski J."/>
            <person name="Ruckert C."/>
        </authorList>
    </citation>
    <scope>NUCLEOTIDE SEQUENCE</scope>
    <source>
        <strain evidence="6">CGMCC 4.7201</strain>
    </source>
</reference>
<dbReference type="FunFam" id="1.10.10.60:FF:000141">
    <property type="entry name" value="TetR family transcriptional regulator"/>
    <property type="match status" value="1"/>
</dbReference>
<evidence type="ECO:0000313" key="6">
    <source>
        <dbReference type="EMBL" id="GGO95456.1"/>
    </source>
</evidence>
<dbReference type="GO" id="GO:0003700">
    <property type="term" value="F:DNA-binding transcription factor activity"/>
    <property type="evidence" value="ECO:0007669"/>
    <property type="project" value="TreeGrafter"/>
</dbReference>
<evidence type="ECO:0000259" key="5">
    <source>
        <dbReference type="PROSITE" id="PS50977"/>
    </source>
</evidence>
<reference evidence="6" key="2">
    <citation type="submission" date="2020-09" db="EMBL/GenBank/DDBJ databases">
        <authorList>
            <person name="Sun Q."/>
            <person name="Zhou Y."/>
        </authorList>
    </citation>
    <scope>NUCLEOTIDE SEQUENCE</scope>
    <source>
        <strain evidence="6">CGMCC 4.7201</strain>
    </source>
</reference>
<dbReference type="PROSITE" id="PS01081">
    <property type="entry name" value="HTH_TETR_1"/>
    <property type="match status" value="1"/>
</dbReference>
<dbReference type="PANTHER" id="PTHR30055:SF234">
    <property type="entry name" value="HTH-TYPE TRANSCRIPTIONAL REGULATOR BETI"/>
    <property type="match status" value="1"/>
</dbReference>
<dbReference type="EMBL" id="BMMS01000025">
    <property type="protein sequence ID" value="GGO95456.1"/>
    <property type="molecule type" value="Genomic_DNA"/>
</dbReference>
<dbReference type="RefSeq" id="WP_189134279.1">
    <property type="nucleotide sequence ID" value="NZ_BMMS01000025.1"/>
</dbReference>
<keyword evidence="1" id="KW-0805">Transcription regulation</keyword>
<keyword evidence="2 4" id="KW-0238">DNA-binding</keyword>
<dbReference type="Gene3D" id="1.10.357.10">
    <property type="entry name" value="Tetracycline Repressor, domain 2"/>
    <property type="match status" value="1"/>
</dbReference>
<dbReference type="GO" id="GO:0000976">
    <property type="term" value="F:transcription cis-regulatory region binding"/>
    <property type="evidence" value="ECO:0007669"/>
    <property type="project" value="TreeGrafter"/>
</dbReference>
<gene>
    <name evidence="6" type="ORF">GCM10012280_52690</name>
</gene>
<dbReference type="Proteomes" id="UP000641932">
    <property type="component" value="Unassembled WGS sequence"/>
</dbReference>
<dbReference type="InterPro" id="IPR049484">
    <property type="entry name" value="Rv0078-like_C"/>
</dbReference>
<protein>
    <submittedName>
        <fullName evidence="6">TetR family transcriptional regulator</fullName>
    </submittedName>
</protein>
<sequence>MSRVRSRQTQRERSDATVDDLVRAARALFAEDGYAATSLEAICDRAGVSKGALYHHFSSKRDVFRVVYEREQEHLSEVVRGAAAKEAERPWEAVFEGCRAFLEASLDPQVQRITQLDAPGALGWEGMRELSGNCLELTRLGVARAVESGAIPARPVDPLTFLLYGALGESALAIARAKDQPAALAETVAELRTLFDALARG</sequence>
<evidence type="ECO:0000256" key="2">
    <source>
        <dbReference type="ARBA" id="ARBA00023125"/>
    </source>
</evidence>
<comment type="caution">
    <text evidence="6">The sequence shown here is derived from an EMBL/GenBank/DDBJ whole genome shotgun (WGS) entry which is preliminary data.</text>
</comment>
<evidence type="ECO:0000256" key="3">
    <source>
        <dbReference type="ARBA" id="ARBA00023163"/>
    </source>
</evidence>
<accession>A0A917ZW66</accession>
<dbReference type="PRINTS" id="PR00455">
    <property type="entry name" value="HTHTETR"/>
</dbReference>
<feature type="domain" description="HTH tetR-type" evidence="5">
    <location>
        <begin position="15"/>
        <end position="75"/>
    </location>
</feature>
<dbReference type="GO" id="GO:0045892">
    <property type="term" value="P:negative regulation of DNA-templated transcription"/>
    <property type="evidence" value="ECO:0007669"/>
    <property type="project" value="UniProtKB-ARBA"/>
</dbReference>
<dbReference type="InterPro" id="IPR001647">
    <property type="entry name" value="HTH_TetR"/>
</dbReference>
<feature type="DNA-binding region" description="H-T-H motif" evidence="4">
    <location>
        <begin position="38"/>
        <end position="57"/>
    </location>
</feature>
<dbReference type="InterPro" id="IPR023772">
    <property type="entry name" value="DNA-bd_HTH_TetR-type_CS"/>
</dbReference>
<evidence type="ECO:0000256" key="1">
    <source>
        <dbReference type="ARBA" id="ARBA00023015"/>
    </source>
</evidence>
<dbReference type="SUPFAM" id="SSF46689">
    <property type="entry name" value="Homeodomain-like"/>
    <property type="match status" value="1"/>
</dbReference>
<evidence type="ECO:0000313" key="7">
    <source>
        <dbReference type="Proteomes" id="UP000641932"/>
    </source>
</evidence>
<dbReference type="InterPro" id="IPR050109">
    <property type="entry name" value="HTH-type_TetR-like_transc_reg"/>
</dbReference>
<name>A0A917ZW66_9ACTN</name>
<dbReference type="AlphaFoldDB" id="A0A917ZW66"/>